<dbReference type="GO" id="GO:0140359">
    <property type="term" value="F:ABC-type transporter activity"/>
    <property type="evidence" value="ECO:0007669"/>
    <property type="project" value="InterPro"/>
</dbReference>
<evidence type="ECO:0000256" key="11">
    <source>
        <dbReference type="SAM" id="SignalP"/>
    </source>
</evidence>
<evidence type="ECO:0000313" key="16">
    <source>
        <dbReference type="Proteomes" id="UP000663832"/>
    </source>
</evidence>
<feature type="chain" id="PRO_5036228581" evidence="11">
    <location>
        <begin position="18"/>
        <end position="1134"/>
    </location>
</feature>
<keyword evidence="3" id="KW-0813">Transport</keyword>
<evidence type="ECO:0000259" key="12">
    <source>
        <dbReference type="PROSITE" id="PS50893"/>
    </source>
</evidence>
<feature type="domain" description="ABC transmembrane type-1" evidence="13">
    <location>
        <begin position="1"/>
        <end position="270"/>
    </location>
</feature>
<evidence type="ECO:0000313" key="15">
    <source>
        <dbReference type="EMBL" id="CAF1631978.1"/>
    </source>
</evidence>
<keyword evidence="5" id="KW-0677">Repeat</keyword>
<dbReference type="SUPFAM" id="SSF90123">
    <property type="entry name" value="ABC transporter transmembrane region"/>
    <property type="match status" value="2"/>
</dbReference>
<feature type="transmembrane region" description="Helical" evidence="10">
    <location>
        <begin position="625"/>
        <end position="653"/>
    </location>
</feature>
<dbReference type="PROSITE" id="PS50929">
    <property type="entry name" value="ABC_TM1F"/>
    <property type="match status" value="2"/>
</dbReference>
<proteinExistence type="inferred from homology"/>
<dbReference type="InterPro" id="IPR027417">
    <property type="entry name" value="P-loop_NTPase"/>
</dbReference>
<dbReference type="PROSITE" id="PS00211">
    <property type="entry name" value="ABC_TRANSPORTER_1"/>
    <property type="match status" value="2"/>
</dbReference>
<dbReference type="InterPro" id="IPR050173">
    <property type="entry name" value="ABC_transporter_C-like"/>
</dbReference>
<feature type="transmembrane region" description="Helical" evidence="10">
    <location>
        <begin position="142"/>
        <end position="158"/>
    </location>
</feature>
<dbReference type="PROSITE" id="PS50893">
    <property type="entry name" value="ABC_TRANSPORTER_2"/>
    <property type="match status" value="2"/>
</dbReference>
<dbReference type="InterPro" id="IPR011527">
    <property type="entry name" value="ABC1_TM_dom"/>
</dbReference>
<dbReference type="InterPro" id="IPR003593">
    <property type="entry name" value="AAA+_ATPase"/>
</dbReference>
<dbReference type="CDD" id="cd18580">
    <property type="entry name" value="ABC_6TM_ABCC_D2"/>
    <property type="match status" value="1"/>
</dbReference>
<evidence type="ECO:0000256" key="4">
    <source>
        <dbReference type="ARBA" id="ARBA00022692"/>
    </source>
</evidence>
<comment type="subcellular location">
    <subcellularLocation>
        <location evidence="1">Membrane</location>
        <topology evidence="1">Multi-pass membrane protein</topology>
    </subcellularLocation>
</comment>
<dbReference type="OrthoDB" id="6500128at2759"/>
<dbReference type="Gene3D" id="1.20.1560.10">
    <property type="entry name" value="ABC transporter type 1, transmembrane domain"/>
    <property type="match status" value="2"/>
</dbReference>
<feature type="transmembrane region" description="Helical" evidence="10">
    <location>
        <begin position="586"/>
        <end position="605"/>
    </location>
</feature>
<dbReference type="PANTHER" id="PTHR24223:SF456">
    <property type="entry name" value="MULTIDRUG RESISTANCE-ASSOCIATED PROTEIN LETHAL(2)03659"/>
    <property type="match status" value="1"/>
</dbReference>
<feature type="transmembrane region" description="Helical" evidence="10">
    <location>
        <begin position="222"/>
        <end position="243"/>
    </location>
</feature>
<dbReference type="InterPro" id="IPR017871">
    <property type="entry name" value="ABC_transporter-like_CS"/>
</dbReference>
<evidence type="ECO:0000256" key="2">
    <source>
        <dbReference type="ARBA" id="ARBA00009726"/>
    </source>
</evidence>
<dbReference type="Proteomes" id="UP000663832">
    <property type="component" value="Unassembled WGS sequence"/>
</dbReference>
<dbReference type="SMART" id="SM00382">
    <property type="entry name" value="AAA"/>
    <property type="match status" value="2"/>
</dbReference>
<feature type="domain" description="ABC transporter" evidence="12">
    <location>
        <begin position="315"/>
        <end position="539"/>
    </location>
</feature>
<accession>A0A815Q2S8</accession>
<dbReference type="GO" id="GO:0005524">
    <property type="term" value="F:ATP binding"/>
    <property type="evidence" value="ECO:0007669"/>
    <property type="project" value="UniProtKB-KW"/>
</dbReference>
<dbReference type="FunFam" id="3.40.50.300:FF:000163">
    <property type="entry name" value="Multidrug resistance-associated protein member 4"/>
    <property type="match status" value="1"/>
</dbReference>
<dbReference type="InterPro" id="IPR036640">
    <property type="entry name" value="ABC1_TM_sf"/>
</dbReference>
<feature type="signal peptide" evidence="11">
    <location>
        <begin position="1"/>
        <end position="17"/>
    </location>
</feature>
<dbReference type="Gene3D" id="3.40.50.300">
    <property type="entry name" value="P-loop containing nucleotide triphosphate hydrolases"/>
    <property type="match status" value="2"/>
</dbReference>
<evidence type="ECO:0000256" key="9">
    <source>
        <dbReference type="ARBA" id="ARBA00023136"/>
    </source>
</evidence>
<dbReference type="Pfam" id="PF00005">
    <property type="entry name" value="ABC_tran"/>
    <property type="match status" value="2"/>
</dbReference>
<evidence type="ECO:0000313" key="17">
    <source>
        <dbReference type="Proteomes" id="UP000663877"/>
    </source>
</evidence>
<evidence type="ECO:0000256" key="1">
    <source>
        <dbReference type="ARBA" id="ARBA00004141"/>
    </source>
</evidence>
<dbReference type="EMBL" id="CAJNOI010002074">
    <property type="protein sequence ID" value="CAF1456329.1"/>
    <property type="molecule type" value="Genomic_DNA"/>
</dbReference>
<evidence type="ECO:0000256" key="5">
    <source>
        <dbReference type="ARBA" id="ARBA00022737"/>
    </source>
</evidence>
<dbReference type="SUPFAM" id="SSF52540">
    <property type="entry name" value="P-loop containing nucleoside triphosphate hydrolases"/>
    <property type="match status" value="2"/>
</dbReference>
<dbReference type="GO" id="GO:0016020">
    <property type="term" value="C:membrane"/>
    <property type="evidence" value="ECO:0007669"/>
    <property type="project" value="UniProtKB-SubCell"/>
</dbReference>
<dbReference type="InterPro" id="IPR044746">
    <property type="entry name" value="ABCC_6TM_D1"/>
</dbReference>
<comment type="similarity">
    <text evidence="2">Belongs to the ABC transporter superfamily. ABCC family. Conjugate transporter (TC 3.A.1.208) subfamily.</text>
</comment>
<feature type="transmembrane region" description="Helical" evidence="10">
    <location>
        <begin position="114"/>
        <end position="136"/>
    </location>
</feature>
<evidence type="ECO:0000256" key="10">
    <source>
        <dbReference type="SAM" id="Phobius"/>
    </source>
</evidence>
<keyword evidence="16" id="KW-1185">Reference proteome</keyword>
<evidence type="ECO:0000256" key="6">
    <source>
        <dbReference type="ARBA" id="ARBA00022741"/>
    </source>
</evidence>
<dbReference type="AlphaFoldDB" id="A0A815Q2S8"/>
<comment type="caution">
    <text evidence="14">The sequence shown here is derived from an EMBL/GenBank/DDBJ whole genome shotgun (WGS) entry which is preliminary data.</text>
</comment>
<dbReference type="CDD" id="cd03250">
    <property type="entry name" value="ABCC_MRP_domain1"/>
    <property type="match status" value="1"/>
</dbReference>
<evidence type="ECO:0000256" key="8">
    <source>
        <dbReference type="ARBA" id="ARBA00022989"/>
    </source>
</evidence>
<keyword evidence="9 10" id="KW-0472">Membrane</keyword>
<keyword evidence="4 10" id="KW-0812">Transmembrane</keyword>
<keyword evidence="6" id="KW-0547">Nucleotide-binding</keyword>
<dbReference type="Pfam" id="PF00664">
    <property type="entry name" value="ABC_membrane"/>
    <property type="match status" value="2"/>
</dbReference>
<organism evidence="14 17">
    <name type="scientific">Adineta steineri</name>
    <dbReference type="NCBI Taxonomy" id="433720"/>
    <lineage>
        <taxon>Eukaryota</taxon>
        <taxon>Metazoa</taxon>
        <taxon>Spiralia</taxon>
        <taxon>Gnathifera</taxon>
        <taxon>Rotifera</taxon>
        <taxon>Eurotatoria</taxon>
        <taxon>Bdelloidea</taxon>
        <taxon>Adinetida</taxon>
        <taxon>Adinetidae</taxon>
        <taxon>Adineta</taxon>
    </lineage>
</organism>
<dbReference type="Proteomes" id="UP000663877">
    <property type="component" value="Unassembled WGS sequence"/>
</dbReference>
<evidence type="ECO:0000256" key="3">
    <source>
        <dbReference type="ARBA" id="ARBA00022448"/>
    </source>
</evidence>
<sequence length="1134" mass="128049">MSILLVLPLIMAQIAQPLLIRQIVLCIEDQSGLPSYAGYLCGLALFTSCIVQAIVSEQIFFRNGRTGMRIRNSLSSAIYKHLLTTNTATLHKTTAAQMINLVANDASKFEELSMFIHTPLLATMEALAAFGLIFWHIGLPTIFGYAVLVLLIPIQFIFSRQFSRYQNITMKCTGKRVQTINELVNGCQIIKMYNWEKAMEQRVHETRLRELSNIYKVSCLRALNVAFAFTSLPLISLATFGGSWLLGQTLLPENIFTTVGFFVMVRVPVTIWLPSAIEKFSEARVSARRIDQFMQLDTLSNKREKMENENEHHAIIMEDACFSWKNTPSLFSLNLKIRNGNLVGIKGSIGAGKSTLLAAILNEINLVSGKLQLHVKSISYAPQSAWIFAATIRANILLGKPMIDERYKSVIKACCLDIDLENFGEVGDLLIIGDKGVSLSGGQRARMSLARALYADADLYLLDDPLAAVDPKVAKHIFDQCIGPRSFLRGKTRILVTHQTHFLVETDQIYLMTNGQIEELQIEQIPTMELSNDTSATESSNNKETDWVPNSAIADMNSIIKNETSVEGAIKWSVWLKLFTAPPLRWFGLFLMIIFMLINEAVYDFSNVWLAMWSDKDYSEQRLSFYAYIYLGAVSSILIVAIIRVGFGFYIMLRGSTYLHNRMLTGMLYTSLRFFESNPSGRILNRASKDQQVLDQSLPVALIDTMQYLLMIIGSITVIGMTNLWVLLILIPLIPSVLWLRRFYMRSSRQLKRLESVTRSPIYTLFSSSFDGLTSIRAFNVQDDFLNMFMDRIDTNSRAYIILSTSAYWFGLRLDVMVSFLTLITALLAVFFRHQILPSAAALSFIYCISLTGLFPWAMRQSAEAENSMTSAERIHEYSQLVLESRQNSNENHVLIQPAEDWPSRGIIEFKDYTFRYRPELDSVLKNINLRIESKEKIGVIGRTGAGKSSLLQALFRLVDQSAINGTILIDNIDIGRLSLHHLRSHLSVIPQVPILFCGTLRYNIDPFEQFSDEECLTALDAVQLRQLVRNHPDGIHLLVAESGVNLSAGERQLICVARAILKKSRILLIDEATANVDHATDRMIQEVIADKFRDRTILTIAHRLNTVANSDRIIMLQQGEVVYFDVPSNIHLT</sequence>
<dbReference type="GO" id="GO:0016887">
    <property type="term" value="F:ATP hydrolysis activity"/>
    <property type="evidence" value="ECO:0007669"/>
    <property type="project" value="InterPro"/>
</dbReference>
<dbReference type="PANTHER" id="PTHR24223">
    <property type="entry name" value="ATP-BINDING CASSETTE SUB-FAMILY C"/>
    <property type="match status" value="1"/>
</dbReference>
<evidence type="ECO:0000259" key="13">
    <source>
        <dbReference type="PROSITE" id="PS50929"/>
    </source>
</evidence>
<dbReference type="InterPro" id="IPR044726">
    <property type="entry name" value="ABCC_6TM_D2"/>
</dbReference>
<dbReference type="CDD" id="cd18579">
    <property type="entry name" value="ABC_6TM_ABCC_D1"/>
    <property type="match status" value="1"/>
</dbReference>
<evidence type="ECO:0000313" key="14">
    <source>
        <dbReference type="EMBL" id="CAF1456329.1"/>
    </source>
</evidence>
<feature type="transmembrane region" description="Helical" evidence="10">
    <location>
        <begin position="839"/>
        <end position="859"/>
    </location>
</feature>
<keyword evidence="8 10" id="KW-1133">Transmembrane helix</keyword>
<gene>
    <name evidence="14" type="ORF">BJG266_LOCUS40731</name>
    <name evidence="15" type="ORF">QVE165_LOCUS57610</name>
</gene>
<feature type="transmembrane region" description="Helical" evidence="10">
    <location>
        <begin position="255"/>
        <end position="274"/>
    </location>
</feature>
<dbReference type="InterPro" id="IPR003439">
    <property type="entry name" value="ABC_transporter-like_ATP-bd"/>
</dbReference>
<feature type="transmembrane region" description="Helical" evidence="10">
    <location>
        <begin position="799"/>
        <end position="832"/>
    </location>
</feature>
<feature type="domain" description="ABC transmembrane type-1" evidence="13">
    <location>
        <begin position="586"/>
        <end position="867"/>
    </location>
</feature>
<evidence type="ECO:0000256" key="7">
    <source>
        <dbReference type="ARBA" id="ARBA00022840"/>
    </source>
</evidence>
<dbReference type="FunFam" id="3.40.50.300:FF:000997">
    <property type="entry name" value="Multidrug resistance-associated protein 1"/>
    <property type="match status" value="1"/>
</dbReference>
<reference evidence="14" key="1">
    <citation type="submission" date="2021-02" db="EMBL/GenBank/DDBJ databases">
        <authorList>
            <person name="Nowell W R."/>
        </authorList>
    </citation>
    <scope>NUCLEOTIDE SEQUENCE</scope>
</reference>
<feature type="domain" description="ABC transporter" evidence="12">
    <location>
        <begin position="908"/>
        <end position="1133"/>
    </location>
</feature>
<feature type="transmembrane region" description="Helical" evidence="10">
    <location>
        <begin position="36"/>
        <end position="61"/>
    </location>
</feature>
<dbReference type="CDD" id="cd03244">
    <property type="entry name" value="ABCC_MRP_domain2"/>
    <property type="match status" value="1"/>
</dbReference>
<name>A0A815Q2S8_9BILA</name>
<dbReference type="EMBL" id="CAJNOM010002399">
    <property type="protein sequence ID" value="CAF1631978.1"/>
    <property type="molecule type" value="Genomic_DNA"/>
</dbReference>
<protein>
    <submittedName>
        <fullName evidence="14">Uncharacterized protein</fullName>
    </submittedName>
</protein>
<keyword evidence="7" id="KW-0067">ATP-binding</keyword>
<dbReference type="FunFam" id="1.20.1560.10:FF:000013">
    <property type="entry name" value="ABC transporter C family member 2"/>
    <property type="match status" value="1"/>
</dbReference>
<keyword evidence="11" id="KW-0732">Signal</keyword>